<feature type="domain" description="Leucine-rich repeat" evidence="2">
    <location>
        <begin position="252"/>
        <end position="614"/>
    </location>
</feature>
<dbReference type="Proteomes" id="UP000190744">
    <property type="component" value="Unassembled WGS sequence"/>
</dbReference>
<dbReference type="EMBL" id="LJBN01000192">
    <property type="protein sequence ID" value="OOQ83760.1"/>
    <property type="molecule type" value="Genomic_DNA"/>
</dbReference>
<comment type="caution">
    <text evidence="3">The sequence shown here is derived from an EMBL/GenBank/DDBJ whole genome shotgun (WGS) entry which is preliminary data.</text>
</comment>
<organism evidence="3 4">
    <name type="scientific">Penicillium brasilianum</name>
    <dbReference type="NCBI Taxonomy" id="104259"/>
    <lineage>
        <taxon>Eukaryota</taxon>
        <taxon>Fungi</taxon>
        <taxon>Dikarya</taxon>
        <taxon>Ascomycota</taxon>
        <taxon>Pezizomycotina</taxon>
        <taxon>Eurotiomycetes</taxon>
        <taxon>Eurotiomycetidae</taxon>
        <taxon>Eurotiales</taxon>
        <taxon>Aspergillaceae</taxon>
        <taxon>Penicillium</taxon>
    </lineage>
</organism>
<sequence length="658" mass="73217">MPPRYGALGATFQLARIFQTCSLIAIIGMTAKFISSIVNNDDTAPNIIIGTISVTCIAAIYCIITGILFFDDILPFLPCAVLDLLLLIALVVVAVIMGKPLSYLNCSSLSSLNFKDATTYSFSSRLSNVEASISGKIDFDAWIGASKTICLETKAIWGLSIALCTVCGADAFTWDTTTRRERPTLMQSPKSQRVCGITDCSTEILLSVLRLLSPTEWRTLCLVHQQLRAVAEPLLYSKIQGSWKDPKTPPLIAPFLRTIVSRPKLATHVTNVQLGGQVPSNFGSTQSIPSITVSGTELDRSVEFIQRTGVPYSEFWIQQLRKGVTDAFISLLLAQLPNLQLLALGPVFTQPSTLIGMILSSAICELGVYRLPDFSQLRDVAINCLVMSDRARQAENAQNTPDFLPLFYLPNVERMSASVRSSAAFKWPAAHLPDPTRLNSLHLTCIREAHLTEILSATQSLKQLSWEWYYDHGLDDEFNKPVVDLDQIAAGLSHIPPTLTELNISAETGIGGHDCHYLGIRIKGSLKPMTNLYFVKILKVPLAFCVGFVQDTTKLLQDVLPRNLEFLTLTYDLSVQEDPRPEIPEWDWEDWDVLGLLQSWLSDRESYTPCLRRILLTVESPEKHIGIWDSDMMLQLKNLSIQTGIKIDVKRHENCWRA</sequence>
<keyword evidence="1" id="KW-0472">Membrane</keyword>
<dbReference type="AlphaFoldDB" id="A0A1S9REQ4"/>
<evidence type="ECO:0000256" key="1">
    <source>
        <dbReference type="SAM" id="Phobius"/>
    </source>
</evidence>
<reference evidence="4" key="1">
    <citation type="submission" date="2015-09" db="EMBL/GenBank/DDBJ databases">
        <authorList>
            <person name="Fill T.P."/>
            <person name="Baretta J.F."/>
            <person name="de Almeida L.G."/>
            <person name="Rocha M."/>
            <person name="de Souza D.H."/>
            <person name="Malavazi I."/>
            <person name="Cerdeira L.T."/>
            <person name="Hong H."/>
            <person name="Samborskyy M."/>
            <person name="de Vasconcelos A.T."/>
            <person name="Leadlay P."/>
            <person name="Rodrigues-Filho E."/>
        </authorList>
    </citation>
    <scope>NUCLEOTIDE SEQUENCE [LARGE SCALE GENOMIC DNA]</scope>
    <source>
        <strain evidence="4">LaBioMMi 136</strain>
    </source>
</reference>
<keyword evidence="1" id="KW-1133">Transmembrane helix</keyword>
<protein>
    <recommendedName>
        <fullName evidence="2">Leucine-rich repeat domain-containing protein</fullName>
    </recommendedName>
</protein>
<evidence type="ECO:0000313" key="4">
    <source>
        <dbReference type="Proteomes" id="UP000190744"/>
    </source>
</evidence>
<dbReference type="Pfam" id="PF24969">
    <property type="entry name" value="LRR_15"/>
    <property type="match status" value="1"/>
</dbReference>
<feature type="transmembrane region" description="Helical" evidence="1">
    <location>
        <begin position="12"/>
        <end position="35"/>
    </location>
</feature>
<evidence type="ECO:0000259" key="2">
    <source>
        <dbReference type="Pfam" id="PF24969"/>
    </source>
</evidence>
<dbReference type="InterPro" id="IPR056867">
    <property type="entry name" value="LRR_15"/>
</dbReference>
<dbReference type="SUPFAM" id="SSF52047">
    <property type="entry name" value="RNI-like"/>
    <property type="match status" value="1"/>
</dbReference>
<proteinExistence type="predicted"/>
<name>A0A1S9REQ4_PENBI</name>
<keyword evidence="1" id="KW-0812">Transmembrane</keyword>
<accession>A0A1S9REQ4</accession>
<feature type="transmembrane region" description="Helical" evidence="1">
    <location>
        <begin position="47"/>
        <end position="69"/>
    </location>
</feature>
<feature type="transmembrane region" description="Helical" evidence="1">
    <location>
        <begin position="76"/>
        <end position="98"/>
    </location>
</feature>
<gene>
    <name evidence="3" type="ORF">PEBR_33426</name>
</gene>
<evidence type="ECO:0000313" key="3">
    <source>
        <dbReference type="EMBL" id="OOQ83760.1"/>
    </source>
</evidence>